<organism evidence="1 2">
    <name type="scientific">Morganella morganii</name>
    <name type="common">Proteus morganii</name>
    <dbReference type="NCBI Taxonomy" id="582"/>
    <lineage>
        <taxon>Bacteria</taxon>
        <taxon>Pseudomonadati</taxon>
        <taxon>Pseudomonadota</taxon>
        <taxon>Gammaproteobacteria</taxon>
        <taxon>Enterobacterales</taxon>
        <taxon>Morganellaceae</taxon>
        <taxon>Morganella</taxon>
    </lineage>
</organism>
<sequence length="101" mass="11494">MNMKDRIKFSDEMLAAVIAGRKTQTRRLIEPRPKVTEKRLRELDAWQKGLNLLDGFQRIATQIAAVSNLHHTITSLRRGLLFMVQTDGMITRGCGLSSSKR</sequence>
<proteinExistence type="predicted"/>
<name>A0A0D8L9I6_MORMO</name>
<dbReference type="AlphaFoldDB" id="A0A0D8L9I6"/>
<gene>
    <name evidence="1" type="ORF">UA45_10690</name>
</gene>
<evidence type="ECO:0000313" key="2">
    <source>
        <dbReference type="Proteomes" id="UP000032582"/>
    </source>
</evidence>
<accession>A0A0D8L9I6</accession>
<protein>
    <submittedName>
        <fullName evidence="1">Uncharacterized protein</fullName>
    </submittedName>
</protein>
<dbReference type="EMBL" id="JZSH01000108">
    <property type="protein sequence ID" value="KJF77766.1"/>
    <property type="molecule type" value="Genomic_DNA"/>
</dbReference>
<comment type="caution">
    <text evidence="1">The sequence shown here is derived from an EMBL/GenBank/DDBJ whole genome shotgun (WGS) entry which is preliminary data.</text>
</comment>
<reference evidence="1 2" key="1">
    <citation type="submission" date="2015-02" db="EMBL/GenBank/DDBJ databases">
        <title>Whole genome shotgun sequencing of cultured foodborne pathogen.</title>
        <authorList>
            <person name="Timme R."/>
            <person name="Allard M.W."/>
            <person name="Strain E."/>
            <person name="Evans P.S."/>
            <person name="Brown E."/>
        </authorList>
    </citation>
    <scope>NUCLEOTIDE SEQUENCE [LARGE SCALE GENOMIC DNA]</scope>
    <source>
        <strain evidence="1 2">GCSL-TSO-24</strain>
    </source>
</reference>
<evidence type="ECO:0000313" key="1">
    <source>
        <dbReference type="EMBL" id="KJF77766.1"/>
    </source>
</evidence>
<dbReference type="Proteomes" id="UP000032582">
    <property type="component" value="Unassembled WGS sequence"/>
</dbReference>
<dbReference type="PATRIC" id="fig|582.24.peg.3360"/>